<dbReference type="EMBL" id="CP063196">
    <property type="protein sequence ID" value="UOE19483.1"/>
    <property type="molecule type" value="Genomic_DNA"/>
</dbReference>
<organism evidence="2 3">
    <name type="scientific">Thermobifida halotolerans</name>
    <dbReference type="NCBI Taxonomy" id="483545"/>
    <lineage>
        <taxon>Bacteria</taxon>
        <taxon>Bacillati</taxon>
        <taxon>Actinomycetota</taxon>
        <taxon>Actinomycetes</taxon>
        <taxon>Streptosporangiales</taxon>
        <taxon>Nocardiopsidaceae</taxon>
        <taxon>Thermobifida</taxon>
    </lineage>
</organism>
<evidence type="ECO:0000313" key="3">
    <source>
        <dbReference type="Proteomes" id="UP000265719"/>
    </source>
</evidence>
<dbReference type="AlphaFoldDB" id="A0AA97LWY2"/>
<gene>
    <name evidence="2" type="ORF">NI17_022655</name>
</gene>
<dbReference type="RefSeq" id="WP_147416943.1">
    <property type="nucleotide sequence ID" value="NZ_CP063196.1"/>
</dbReference>
<dbReference type="KEGG" id="thao:NI17_022655"/>
<reference evidence="2" key="1">
    <citation type="submission" date="2020-10" db="EMBL/GenBank/DDBJ databases">
        <title>De novo genome project of the cellulose decomposer Thermobifida halotolerans type strain.</title>
        <authorList>
            <person name="Nagy I."/>
            <person name="Horvath B."/>
            <person name="Kukolya J."/>
            <person name="Nagy I."/>
            <person name="Orsini M."/>
        </authorList>
    </citation>
    <scope>NUCLEOTIDE SEQUENCE</scope>
    <source>
        <strain evidence="2">DSM 44931</strain>
    </source>
</reference>
<evidence type="ECO:0000256" key="1">
    <source>
        <dbReference type="SAM" id="MobiDB-lite"/>
    </source>
</evidence>
<name>A0AA97LWY2_9ACTN</name>
<evidence type="ECO:0000313" key="2">
    <source>
        <dbReference type="EMBL" id="UOE19483.1"/>
    </source>
</evidence>
<feature type="region of interest" description="Disordered" evidence="1">
    <location>
        <begin position="1"/>
        <end position="25"/>
    </location>
</feature>
<keyword evidence="3" id="KW-1185">Reference proteome</keyword>
<accession>A0AA97LWY2</accession>
<sequence length="115" mass="12678">MSTKALRSAGATPKTARSRRQAARDVRRAVRDLLSTMATGIDRCMYCGDSLGTDIGHSEPIAETPPRTFDWCDHLLAYSRCNSHEKRERFPRADGGTPRLVDPSVEDATCFSACC</sequence>
<dbReference type="Proteomes" id="UP000265719">
    <property type="component" value="Chromosome"/>
</dbReference>
<proteinExistence type="predicted"/>
<protein>
    <submittedName>
        <fullName evidence="2">Uncharacterized protein</fullName>
    </submittedName>
</protein>